<dbReference type="Proteomes" id="UP001327560">
    <property type="component" value="Chromosome 2"/>
</dbReference>
<reference evidence="1 2" key="1">
    <citation type="submission" date="2023-10" db="EMBL/GenBank/DDBJ databases">
        <title>Chromosome-scale genome assembly provides insights into flower coloration mechanisms of Canna indica.</title>
        <authorList>
            <person name="Li C."/>
        </authorList>
    </citation>
    <scope>NUCLEOTIDE SEQUENCE [LARGE SCALE GENOMIC DNA]</scope>
    <source>
        <tissue evidence="1">Flower</tissue>
    </source>
</reference>
<protein>
    <submittedName>
        <fullName evidence="1">Uncharacterized protein</fullName>
    </submittedName>
</protein>
<sequence>MMKQILKHHLVHCEFLAGVLQSKCWVARCVDCVEASSDISCSLYFLKERHEGKGECRRGERTLTMISSLGLFFYPSLSCCSKVGLHDAPGKTFSNCLTVFDKLILNTVV</sequence>
<accession>A0AAQ3JWI7</accession>
<evidence type="ECO:0000313" key="2">
    <source>
        <dbReference type="Proteomes" id="UP001327560"/>
    </source>
</evidence>
<gene>
    <name evidence="1" type="ORF">Cni_G06209</name>
</gene>
<proteinExistence type="predicted"/>
<keyword evidence="2" id="KW-1185">Reference proteome</keyword>
<evidence type="ECO:0000313" key="1">
    <source>
        <dbReference type="EMBL" id="WOK97501.1"/>
    </source>
</evidence>
<dbReference type="AlphaFoldDB" id="A0AAQ3JWI7"/>
<name>A0AAQ3JWI7_9LILI</name>
<organism evidence="1 2">
    <name type="scientific">Canna indica</name>
    <name type="common">Indian-shot</name>
    <dbReference type="NCBI Taxonomy" id="4628"/>
    <lineage>
        <taxon>Eukaryota</taxon>
        <taxon>Viridiplantae</taxon>
        <taxon>Streptophyta</taxon>
        <taxon>Embryophyta</taxon>
        <taxon>Tracheophyta</taxon>
        <taxon>Spermatophyta</taxon>
        <taxon>Magnoliopsida</taxon>
        <taxon>Liliopsida</taxon>
        <taxon>Zingiberales</taxon>
        <taxon>Cannaceae</taxon>
        <taxon>Canna</taxon>
    </lineage>
</organism>
<dbReference type="EMBL" id="CP136891">
    <property type="protein sequence ID" value="WOK97501.1"/>
    <property type="molecule type" value="Genomic_DNA"/>
</dbReference>